<protein>
    <submittedName>
        <fullName evidence="1">Uncharacterized protein</fullName>
    </submittedName>
</protein>
<evidence type="ECO:0000313" key="1">
    <source>
        <dbReference type="EMBL" id="CAB0030029.1"/>
    </source>
</evidence>
<evidence type="ECO:0000313" key="2">
    <source>
        <dbReference type="Proteomes" id="UP000479190"/>
    </source>
</evidence>
<dbReference type="AlphaFoldDB" id="A0A6H5HWI5"/>
<accession>A0A6H5HWI5</accession>
<reference evidence="1 2" key="1">
    <citation type="submission" date="2020-02" db="EMBL/GenBank/DDBJ databases">
        <authorList>
            <person name="Ferguson B K."/>
        </authorList>
    </citation>
    <scope>NUCLEOTIDE SEQUENCE [LARGE SCALE GENOMIC DNA]</scope>
</reference>
<dbReference type="EMBL" id="CADCXV010000413">
    <property type="protein sequence ID" value="CAB0030029.1"/>
    <property type="molecule type" value="Genomic_DNA"/>
</dbReference>
<organism evidence="1 2">
    <name type="scientific">Trichogramma brassicae</name>
    <dbReference type="NCBI Taxonomy" id="86971"/>
    <lineage>
        <taxon>Eukaryota</taxon>
        <taxon>Metazoa</taxon>
        <taxon>Ecdysozoa</taxon>
        <taxon>Arthropoda</taxon>
        <taxon>Hexapoda</taxon>
        <taxon>Insecta</taxon>
        <taxon>Pterygota</taxon>
        <taxon>Neoptera</taxon>
        <taxon>Endopterygota</taxon>
        <taxon>Hymenoptera</taxon>
        <taxon>Apocrita</taxon>
        <taxon>Proctotrupomorpha</taxon>
        <taxon>Chalcidoidea</taxon>
        <taxon>Trichogrammatidae</taxon>
        <taxon>Trichogramma</taxon>
    </lineage>
</organism>
<keyword evidence="2" id="KW-1185">Reference proteome</keyword>
<name>A0A6H5HWI5_9HYME</name>
<dbReference type="Proteomes" id="UP000479190">
    <property type="component" value="Unassembled WGS sequence"/>
</dbReference>
<sequence>MEKRALYNLPRGEGFLTDVIENKFGKRDTRMVDKFMVKIGLDGKVKQFLNPGLGCPNRPQERGSFKFFEDNLGNYCVSTTCTRTHESPIYYLGSNYVKFFSKCFKPGDLTNLSDIKPYENYYNIGYDKKSFIRSYCRYGCQANII</sequence>
<gene>
    <name evidence="1" type="ORF">TBRA_LOCUS2045</name>
</gene>
<proteinExistence type="predicted"/>